<dbReference type="AlphaFoldDB" id="A0ABD1R2P6"/>
<protein>
    <recommendedName>
        <fullName evidence="8">S-acyltransferase</fullName>
        <ecNumber evidence="8">2.3.1.225</ecNumber>
    </recommendedName>
    <alternativeName>
        <fullName evidence="8">Palmitoyltransferase</fullName>
    </alternativeName>
</protein>
<comment type="caution">
    <text evidence="10">The sequence shown here is derived from an EMBL/GenBank/DDBJ whole genome shotgun (WGS) entry which is preliminary data.</text>
</comment>
<feature type="transmembrane region" description="Helical" evidence="8">
    <location>
        <begin position="193"/>
        <end position="216"/>
    </location>
</feature>
<proteinExistence type="inferred from homology"/>
<evidence type="ECO:0000259" key="9">
    <source>
        <dbReference type="Pfam" id="PF01529"/>
    </source>
</evidence>
<accession>A0ABD1R2P6</accession>
<dbReference type="Proteomes" id="UP001604277">
    <property type="component" value="Unassembled WGS sequence"/>
</dbReference>
<organism evidence="10 11">
    <name type="scientific">Forsythia ovata</name>
    <dbReference type="NCBI Taxonomy" id="205694"/>
    <lineage>
        <taxon>Eukaryota</taxon>
        <taxon>Viridiplantae</taxon>
        <taxon>Streptophyta</taxon>
        <taxon>Embryophyta</taxon>
        <taxon>Tracheophyta</taxon>
        <taxon>Spermatophyta</taxon>
        <taxon>Magnoliopsida</taxon>
        <taxon>eudicotyledons</taxon>
        <taxon>Gunneridae</taxon>
        <taxon>Pentapetalae</taxon>
        <taxon>asterids</taxon>
        <taxon>lamiids</taxon>
        <taxon>Lamiales</taxon>
        <taxon>Oleaceae</taxon>
        <taxon>Forsythieae</taxon>
        <taxon>Forsythia</taxon>
    </lineage>
</organism>
<dbReference type="PANTHER" id="PTHR22883:SF130">
    <property type="entry name" value="S-ACYLTRANSFERASE"/>
    <property type="match status" value="1"/>
</dbReference>
<evidence type="ECO:0000256" key="7">
    <source>
        <dbReference type="ARBA" id="ARBA00023315"/>
    </source>
</evidence>
<dbReference type="InterPro" id="IPR039859">
    <property type="entry name" value="PFA4/ZDH16/20/ERF2-like"/>
</dbReference>
<dbReference type="InterPro" id="IPR001594">
    <property type="entry name" value="Palmitoyltrfase_DHHC"/>
</dbReference>
<comment type="domain">
    <text evidence="8">The DHHC domain is required for palmitoyltransferase activity.</text>
</comment>
<feature type="transmembrane region" description="Helical" evidence="8">
    <location>
        <begin position="236"/>
        <end position="262"/>
    </location>
</feature>
<keyword evidence="7 8" id="KW-0012">Acyltransferase</keyword>
<comment type="subcellular location">
    <subcellularLocation>
        <location evidence="1">Endomembrane system</location>
        <topology evidence="1">Multi-pass membrane protein</topology>
    </subcellularLocation>
</comment>
<dbReference type="EMBL" id="JBFOLJ010000013">
    <property type="protein sequence ID" value="KAL2482702.1"/>
    <property type="molecule type" value="Genomic_DNA"/>
</dbReference>
<evidence type="ECO:0000256" key="2">
    <source>
        <dbReference type="ARBA" id="ARBA00008574"/>
    </source>
</evidence>
<keyword evidence="5 8" id="KW-1133">Transmembrane helix</keyword>
<evidence type="ECO:0000256" key="5">
    <source>
        <dbReference type="ARBA" id="ARBA00022989"/>
    </source>
</evidence>
<dbReference type="Pfam" id="PF01529">
    <property type="entry name" value="DHHC"/>
    <property type="match status" value="1"/>
</dbReference>
<dbReference type="PANTHER" id="PTHR22883">
    <property type="entry name" value="ZINC FINGER DHHC DOMAIN CONTAINING PROTEIN"/>
    <property type="match status" value="1"/>
</dbReference>
<evidence type="ECO:0000256" key="3">
    <source>
        <dbReference type="ARBA" id="ARBA00022679"/>
    </source>
</evidence>
<evidence type="ECO:0000256" key="4">
    <source>
        <dbReference type="ARBA" id="ARBA00022692"/>
    </source>
</evidence>
<dbReference type="EC" id="2.3.1.225" evidence="8"/>
<feature type="transmembrane region" description="Helical" evidence="8">
    <location>
        <begin position="78"/>
        <end position="99"/>
    </location>
</feature>
<gene>
    <name evidence="10" type="ORF">Fot_44146</name>
</gene>
<keyword evidence="6 8" id="KW-0472">Membrane</keyword>
<evidence type="ECO:0000313" key="11">
    <source>
        <dbReference type="Proteomes" id="UP001604277"/>
    </source>
</evidence>
<feature type="transmembrane region" description="Helical" evidence="8">
    <location>
        <begin position="47"/>
        <end position="66"/>
    </location>
</feature>
<comment type="catalytic activity">
    <reaction evidence="8">
        <text>L-cysteinyl-[protein] + hexadecanoyl-CoA = S-hexadecanoyl-L-cysteinyl-[protein] + CoA</text>
        <dbReference type="Rhea" id="RHEA:36683"/>
        <dbReference type="Rhea" id="RHEA-COMP:10131"/>
        <dbReference type="Rhea" id="RHEA-COMP:11032"/>
        <dbReference type="ChEBI" id="CHEBI:29950"/>
        <dbReference type="ChEBI" id="CHEBI:57287"/>
        <dbReference type="ChEBI" id="CHEBI:57379"/>
        <dbReference type="ChEBI" id="CHEBI:74151"/>
        <dbReference type="EC" id="2.3.1.225"/>
    </reaction>
</comment>
<feature type="domain" description="Palmitoyltransferase DHHC" evidence="9">
    <location>
        <begin position="148"/>
        <end position="273"/>
    </location>
</feature>
<evidence type="ECO:0000256" key="8">
    <source>
        <dbReference type="RuleBase" id="RU079119"/>
    </source>
</evidence>
<comment type="similarity">
    <text evidence="2 8">Belongs to the DHHC palmitoyltransferase family.</text>
</comment>
<keyword evidence="11" id="KW-1185">Reference proteome</keyword>
<name>A0ABD1R2P6_9LAMI</name>
<dbReference type="PROSITE" id="PS50216">
    <property type="entry name" value="DHHC"/>
    <property type="match status" value="1"/>
</dbReference>
<evidence type="ECO:0000313" key="10">
    <source>
        <dbReference type="EMBL" id="KAL2482702.1"/>
    </source>
</evidence>
<sequence length="446" mass="50808">MNGVTPPENAEFNGATPEMLRTYQTWKGSNIFCLGGRLIFGPDVRSVFLTIGLIVAPVAVFCVFVARKLMDDFTGNWGILIMVVVVVFTLCVLVLLLLTSGRDPGIIPRNVHPPEPESNEGHLELGPGQTPRLPRVKDVIINGVTVKIKYCDTCMLYRPPRCSHCSICNNCVERFDHHCPWVGQCIGLRNYRFFFMFVFSATLLCFYVHGFCWVYIRRIMDTEKTSIWKAMANTPASIVLVIYSFFAVWFVGGLSVFHLYLISTNQSTYENFRYRYDRRDNPYNKGVVRNFMEALCSNIPGSKNNFRAKVMEEPGIPNSVVPGSFAVPNLGSHLKMEKIENDREIERKPVWNEALAGESEYRRYYRPEDSEDKDAELDVASPELRRVTRSETIEGRITVHPRRSSWGRRSGSWDVSPEVVPMAFGVGDSNRITLADNDNLTKNWQQ</sequence>
<keyword evidence="4 8" id="KW-0812">Transmembrane</keyword>
<keyword evidence="3 8" id="KW-0808">Transferase</keyword>
<dbReference type="GO" id="GO:0019706">
    <property type="term" value="F:protein-cysteine S-palmitoyltransferase activity"/>
    <property type="evidence" value="ECO:0007669"/>
    <property type="project" value="UniProtKB-EC"/>
</dbReference>
<evidence type="ECO:0000256" key="6">
    <source>
        <dbReference type="ARBA" id="ARBA00023136"/>
    </source>
</evidence>
<evidence type="ECO:0000256" key="1">
    <source>
        <dbReference type="ARBA" id="ARBA00004127"/>
    </source>
</evidence>
<reference evidence="11" key="1">
    <citation type="submission" date="2024-07" db="EMBL/GenBank/DDBJ databases">
        <title>Two chromosome-level genome assemblies of Korean endemic species Abeliophyllum distichum and Forsythia ovata (Oleaceae).</title>
        <authorList>
            <person name="Jang H."/>
        </authorList>
    </citation>
    <scope>NUCLEOTIDE SEQUENCE [LARGE SCALE GENOMIC DNA]</scope>
</reference>
<dbReference type="GO" id="GO:0012505">
    <property type="term" value="C:endomembrane system"/>
    <property type="evidence" value="ECO:0007669"/>
    <property type="project" value="UniProtKB-SubCell"/>
</dbReference>